<gene>
    <name evidence="6" type="ORF">OUZ56_006406</name>
</gene>
<accession>A0ABQ9YVL4</accession>
<reference evidence="6 7" key="1">
    <citation type="journal article" date="2023" name="Nucleic Acids Res.">
        <title>The hologenome of Daphnia magna reveals possible DNA methylation and microbiome-mediated evolution of the host genome.</title>
        <authorList>
            <person name="Chaturvedi A."/>
            <person name="Li X."/>
            <person name="Dhandapani V."/>
            <person name="Marshall H."/>
            <person name="Kissane S."/>
            <person name="Cuenca-Cambronero M."/>
            <person name="Asole G."/>
            <person name="Calvet F."/>
            <person name="Ruiz-Romero M."/>
            <person name="Marangio P."/>
            <person name="Guigo R."/>
            <person name="Rago D."/>
            <person name="Mirbahai L."/>
            <person name="Eastwood N."/>
            <person name="Colbourne J.K."/>
            <person name="Zhou J."/>
            <person name="Mallon E."/>
            <person name="Orsini L."/>
        </authorList>
    </citation>
    <scope>NUCLEOTIDE SEQUENCE [LARGE SCALE GENOMIC DNA]</scope>
    <source>
        <strain evidence="6">LRV0_1</strain>
    </source>
</reference>
<dbReference type="PANTHER" id="PTHR10250">
    <property type="entry name" value="MICROSOMAL GLUTATHIONE S-TRANSFERASE"/>
    <property type="match status" value="1"/>
</dbReference>
<name>A0ABQ9YVL4_9CRUS</name>
<protein>
    <recommendedName>
        <fullName evidence="8">Microsomal glutathione S-transferase 3</fullName>
    </recommendedName>
</protein>
<feature type="transmembrane region" description="Helical" evidence="5">
    <location>
        <begin position="74"/>
        <end position="95"/>
    </location>
</feature>
<keyword evidence="2 5" id="KW-0812">Transmembrane</keyword>
<dbReference type="InterPro" id="IPR023352">
    <property type="entry name" value="MAPEG-like_dom_sf"/>
</dbReference>
<dbReference type="InterPro" id="IPR001129">
    <property type="entry name" value="Membr-assoc_MAPEG"/>
</dbReference>
<dbReference type="InterPro" id="IPR050997">
    <property type="entry name" value="MAPEG"/>
</dbReference>
<comment type="caution">
    <text evidence="6">The sequence shown here is derived from an EMBL/GenBank/DDBJ whole genome shotgun (WGS) entry which is preliminary data.</text>
</comment>
<evidence type="ECO:0000313" key="6">
    <source>
        <dbReference type="EMBL" id="KAK4004678.1"/>
    </source>
</evidence>
<evidence type="ECO:0000256" key="5">
    <source>
        <dbReference type="SAM" id="Phobius"/>
    </source>
</evidence>
<keyword evidence="7" id="KW-1185">Reference proteome</keyword>
<dbReference type="Gene3D" id="1.20.120.550">
    <property type="entry name" value="Membrane associated eicosanoid/glutathione metabolism-like domain"/>
    <property type="match status" value="1"/>
</dbReference>
<proteinExistence type="predicted"/>
<dbReference type="Pfam" id="PF01124">
    <property type="entry name" value="MAPEG"/>
    <property type="match status" value="1"/>
</dbReference>
<comment type="subcellular location">
    <subcellularLocation>
        <location evidence="1">Membrane</location>
        <topology evidence="1">Multi-pass membrane protein</topology>
    </subcellularLocation>
</comment>
<dbReference type="Proteomes" id="UP001234178">
    <property type="component" value="Unassembled WGS sequence"/>
</dbReference>
<evidence type="ECO:0000256" key="1">
    <source>
        <dbReference type="ARBA" id="ARBA00004141"/>
    </source>
</evidence>
<evidence type="ECO:0000313" key="7">
    <source>
        <dbReference type="Proteomes" id="UP001234178"/>
    </source>
</evidence>
<sequence length="98" mass="10830">MEDTSSEYDFSIIGWKDEEKDRLEGYPLFLMLLFTGGFAHPIPSALGGALWIVGKIAYSLGYYTGDPKKRVRGAFGNLALLTLTGSSIAVAARLLRWR</sequence>
<feature type="transmembrane region" description="Helical" evidence="5">
    <location>
        <begin position="28"/>
        <end position="54"/>
    </location>
</feature>
<dbReference type="SUPFAM" id="SSF161084">
    <property type="entry name" value="MAPEG domain-like"/>
    <property type="match status" value="1"/>
</dbReference>
<evidence type="ECO:0000256" key="3">
    <source>
        <dbReference type="ARBA" id="ARBA00022989"/>
    </source>
</evidence>
<evidence type="ECO:0000256" key="2">
    <source>
        <dbReference type="ARBA" id="ARBA00022692"/>
    </source>
</evidence>
<keyword evidence="4 5" id="KW-0472">Membrane</keyword>
<evidence type="ECO:0000256" key="4">
    <source>
        <dbReference type="ARBA" id="ARBA00023136"/>
    </source>
</evidence>
<dbReference type="PANTHER" id="PTHR10250:SF26">
    <property type="entry name" value="GLUTATHIONE S-TRANSFERASE 3, MITOCHONDRIAL"/>
    <property type="match status" value="1"/>
</dbReference>
<keyword evidence="3 5" id="KW-1133">Transmembrane helix</keyword>
<dbReference type="EMBL" id="JAOYFB010000001">
    <property type="protein sequence ID" value="KAK4004678.1"/>
    <property type="molecule type" value="Genomic_DNA"/>
</dbReference>
<organism evidence="6 7">
    <name type="scientific">Daphnia magna</name>
    <dbReference type="NCBI Taxonomy" id="35525"/>
    <lineage>
        <taxon>Eukaryota</taxon>
        <taxon>Metazoa</taxon>
        <taxon>Ecdysozoa</taxon>
        <taxon>Arthropoda</taxon>
        <taxon>Crustacea</taxon>
        <taxon>Branchiopoda</taxon>
        <taxon>Diplostraca</taxon>
        <taxon>Cladocera</taxon>
        <taxon>Anomopoda</taxon>
        <taxon>Daphniidae</taxon>
        <taxon>Daphnia</taxon>
    </lineage>
</organism>
<evidence type="ECO:0008006" key="8">
    <source>
        <dbReference type="Google" id="ProtNLM"/>
    </source>
</evidence>